<reference evidence="2" key="1">
    <citation type="journal article" date="2013" name="Genome Biol.">
        <title>Reference genomes and transcriptomes of Nicotiana sylvestris and Nicotiana tomentosiformis.</title>
        <authorList>
            <person name="Sierro N."/>
            <person name="Battey J.N."/>
            <person name="Ouadi S."/>
            <person name="Bovet L."/>
            <person name="Goepfert S."/>
            <person name="Bakaher N."/>
            <person name="Peitsch M.C."/>
            <person name="Ivanov N.V."/>
        </authorList>
    </citation>
    <scope>NUCLEOTIDE SEQUENCE [LARGE SCALE GENOMIC DNA]</scope>
</reference>
<name>A0A1U7W046_NICSY</name>
<organism evidence="2 3">
    <name type="scientific">Nicotiana sylvestris</name>
    <name type="common">Wood tobacco</name>
    <name type="synonym">South American tobacco</name>
    <dbReference type="NCBI Taxonomy" id="4096"/>
    <lineage>
        <taxon>Eukaryota</taxon>
        <taxon>Viridiplantae</taxon>
        <taxon>Streptophyta</taxon>
        <taxon>Embryophyta</taxon>
        <taxon>Tracheophyta</taxon>
        <taxon>Spermatophyta</taxon>
        <taxon>Magnoliopsida</taxon>
        <taxon>eudicotyledons</taxon>
        <taxon>Gunneridae</taxon>
        <taxon>Pentapetalae</taxon>
        <taxon>asterids</taxon>
        <taxon>lamiids</taxon>
        <taxon>Solanales</taxon>
        <taxon>Solanaceae</taxon>
        <taxon>Nicotianoideae</taxon>
        <taxon>Nicotianeae</taxon>
        <taxon>Nicotiana</taxon>
    </lineage>
</organism>
<dbReference type="PANTHER" id="PTHR46148:SF58">
    <property type="entry name" value="RETROTRANSPOSON PROTEIN"/>
    <property type="match status" value="1"/>
</dbReference>
<protein>
    <submittedName>
        <fullName evidence="3">Uncharacterized protein LOC104223615</fullName>
    </submittedName>
</protein>
<sequence length="290" mass="32678">MPLGQGLQAPVSRGIGRIVASSSSGPQNRVYALAGLQDQELSLDVITELEFIKPFEVSTPVGDLVIARQIKDSLVPISREPALEWKGSTTSPRDSGDTRVTIQDTATSSLVTEVRERQYGDPLVDDWVFLKVSPMKGIIRFGKKGKLSPRYIGPYKIIRIVGQVAYELDLPSILESVHPVLLRKCIRDPSRFILIDDVPVTDQLSYEEAPIAILDRLVRRLRTKDVSSVKVLWRNNNEDEMTWEAEEYMNSRYPHLFPLSEEDRTETSQSLGTYMVDNGTIKEETLSKFL</sequence>
<evidence type="ECO:0000313" key="3">
    <source>
        <dbReference type="RefSeq" id="XP_009773402.1"/>
    </source>
</evidence>
<dbReference type="Pfam" id="PF24626">
    <property type="entry name" value="SH3_Tf2-1"/>
    <property type="match status" value="1"/>
</dbReference>
<feature type="domain" description="Tf2-1-like SH3-like" evidence="1">
    <location>
        <begin position="126"/>
        <end position="180"/>
    </location>
</feature>
<evidence type="ECO:0000313" key="2">
    <source>
        <dbReference type="Proteomes" id="UP000189701"/>
    </source>
</evidence>
<keyword evidence="2" id="KW-1185">Reference proteome</keyword>
<proteinExistence type="predicted"/>
<dbReference type="RefSeq" id="XP_009773402.1">
    <property type="nucleotide sequence ID" value="XM_009775100.1"/>
</dbReference>
<dbReference type="eggNOG" id="KOG0017">
    <property type="taxonomic scope" value="Eukaryota"/>
</dbReference>
<dbReference type="AlphaFoldDB" id="A0A1U7W046"/>
<dbReference type="PANTHER" id="PTHR46148">
    <property type="entry name" value="CHROMO DOMAIN-CONTAINING PROTEIN"/>
    <property type="match status" value="1"/>
</dbReference>
<gene>
    <name evidence="3" type="primary">LOC104223615</name>
</gene>
<reference evidence="3" key="2">
    <citation type="submission" date="2025-08" db="UniProtKB">
        <authorList>
            <consortium name="RefSeq"/>
        </authorList>
    </citation>
    <scope>IDENTIFICATION</scope>
    <source>
        <tissue evidence="3">Leaf</tissue>
    </source>
</reference>
<accession>A0A1U7W046</accession>
<dbReference type="InterPro" id="IPR056924">
    <property type="entry name" value="SH3_Tf2-1"/>
</dbReference>
<evidence type="ECO:0000259" key="1">
    <source>
        <dbReference type="Pfam" id="PF24626"/>
    </source>
</evidence>
<dbReference type="Proteomes" id="UP000189701">
    <property type="component" value="Unplaced"/>
</dbReference>